<name>A0A2W7TWD0_9FLAO</name>
<keyword evidence="1" id="KW-0472">Membrane</keyword>
<feature type="transmembrane region" description="Helical" evidence="1">
    <location>
        <begin position="20"/>
        <end position="40"/>
    </location>
</feature>
<accession>A0A2W7TWD0</accession>
<organism evidence="2 3">
    <name type="scientific">Flavobacterium aquariorum</name>
    <dbReference type="NCBI Taxonomy" id="2217670"/>
    <lineage>
        <taxon>Bacteria</taxon>
        <taxon>Pseudomonadati</taxon>
        <taxon>Bacteroidota</taxon>
        <taxon>Flavobacteriia</taxon>
        <taxon>Flavobacteriales</taxon>
        <taxon>Flavobacteriaceae</taxon>
        <taxon>Flavobacterium</taxon>
    </lineage>
</organism>
<dbReference type="EMBL" id="QKXH01000005">
    <property type="protein sequence ID" value="PZX93696.1"/>
    <property type="molecule type" value="Genomic_DNA"/>
</dbReference>
<keyword evidence="3" id="KW-1185">Reference proteome</keyword>
<evidence type="ECO:0000256" key="1">
    <source>
        <dbReference type="SAM" id="Phobius"/>
    </source>
</evidence>
<feature type="transmembrane region" description="Helical" evidence="1">
    <location>
        <begin position="88"/>
        <end position="111"/>
    </location>
</feature>
<feature type="transmembrane region" description="Helical" evidence="1">
    <location>
        <begin position="47"/>
        <end position="65"/>
    </location>
</feature>
<dbReference type="AlphaFoldDB" id="A0A2W7TWD0"/>
<proteinExistence type="predicted"/>
<sequence length="120" mass="14236">MGQYANQLSSGCTSCTFNEVLIKYVTFLIFIPIVIIHFILNFYKKDYLSVIVVIIYLIFIWLKVINTDIFETRVSDWSSFSNYDIDSYVFKLSFFPILICSIIYLLFHFLLNKYSKKTFT</sequence>
<evidence type="ECO:0000313" key="3">
    <source>
        <dbReference type="Proteomes" id="UP000249177"/>
    </source>
</evidence>
<reference evidence="2 3" key="1">
    <citation type="submission" date="2018-06" db="EMBL/GenBank/DDBJ databases">
        <title>Flavobacterium sp IMCC34762, genome.</title>
        <authorList>
            <person name="Joung Y."/>
            <person name="Cho J."/>
            <person name="Song J."/>
        </authorList>
    </citation>
    <scope>NUCLEOTIDE SEQUENCE [LARGE SCALE GENOMIC DNA]</scope>
    <source>
        <strain evidence="2 3">IMCC34762</strain>
    </source>
</reference>
<evidence type="ECO:0000313" key="2">
    <source>
        <dbReference type="EMBL" id="PZX93696.1"/>
    </source>
</evidence>
<keyword evidence="1" id="KW-0812">Transmembrane</keyword>
<dbReference type="Proteomes" id="UP000249177">
    <property type="component" value="Unassembled WGS sequence"/>
</dbReference>
<protein>
    <submittedName>
        <fullName evidence="2">Uncharacterized protein</fullName>
    </submittedName>
</protein>
<keyword evidence="1" id="KW-1133">Transmembrane helix</keyword>
<comment type="caution">
    <text evidence="2">The sequence shown here is derived from an EMBL/GenBank/DDBJ whole genome shotgun (WGS) entry which is preliminary data.</text>
</comment>
<gene>
    <name evidence="2" type="ORF">DOS84_09835</name>
</gene>